<feature type="transmembrane region" description="Helical" evidence="1">
    <location>
        <begin position="6"/>
        <end position="27"/>
    </location>
</feature>
<dbReference type="AlphaFoldDB" id="A0AAI8N116"/>
<keyword evidence="1" id="KW-0472">Membrane</keyword>
<keyword evidence="1" id="KW-0812">Transmembrane</keyword>
<organism evidence="2 3">
    <name type="scientific">Bacillus siamensis</name>
    <dbReference type="NCBI Taxonomy" id="659243"/>
    <lineage>
        <taxon>Bacteria</taxon>
        <taxon>Bacillati</taxon>
        <taxon>Bacillota</taxon>
        <taxon>Bacilli</taxon>
        <taxon>Bacillales</taxon>
        <taxon>Bacillaceae</taxon>
        <taxon>Bacillus</taxon>
        <taxon>Bacillus amyloliquefaciens group</taxon>
    </lineage>
</organism>
<sequence>MEDNLTWSRLFFLISMLALGVTLVTFFGMILNDGLRGVLNVSRKPVKFMAGSFLVYIVTFAVYILISVR</sequence>
<keyword evidence="1" id="KW-1133">Transmembrane helix</keyword>
<dbReference type="Proteomes" id="UP000234366">
    <property type="component" value="Chromosome"/>
</dbReference>
<accession>A0AAI8N116</accession>
<evidence type="ECO:0000313" key="3">
    <source>
        <dbReference type="Proteomes" id="UP000234366"/>
    </source>
</evidence>
<evidence type="ECO:0000313" key="2">
    <source>
        <dbReference type="EMBL" id="AUJ78073.1"/>
    </source>
</evidence>
<proteinExistence type="predicted"/>
<dbReference type="EMBL" id="CP025001">
    <property type="protein sequence ID" value="AUJ78073.1"/>
    <property type="molecule type" value="Genomic_DNA"/>
</dbReference>
<reference evidence="2 3" key="1">
    <citation type="submission" date="2017-11" db="EMBL/GenBank/DDBJ databases">
        <title>Genome sequence and genome mining of multiple bioactive secondary metabolites from a deep sea-derived Bacillus siamensis SCSIO 05746.</title>
        <authorList>
            <person name="Pan H.-Q."/>
            <person name="Ju J.-H."/>
        </authorList>
    </citation>
    <scope>NUCLEOTIDE SEQUENCE [LARGE SCALE GENOMIC DNA]</scope>
    <source>
        <strain evidence="2 3">SCSIO 05746</strain>
    </source>
</reference>
<keyword evidence="2" id="KW-0675">Receptor</keyword>
<keyword evidence="3" id="KW-1185">Reference proteome</keyword>
<feature type="transmembrane region" description="Helical" evidence="1">
    <location>
        <begin position="48"/>
        <end position="66"/>
    </location>
</feature>
<name>A0AAI8N116_9BACI</name>
<dbReference type="KEGG" id="bsia:CWD84_15140"/>
<gene>
    <name evidence="2" type="ORF">CWD84_15140</name>
</gene>
<protein>
    <submittedName>
        <fullName evidence="2">Mas-related G-protein coupled receptor member D</fullName>
    </submittedName>
</protein>
<evidence type="ECO:0000256" key="1">
    <source>
        <dbReference type="SAM" id="Phobius"/>
    </source>
</evidence>